<evidence type="ECO:0000256" key="4">
    <source>
        <dbReference type="ARBA" id="ARBA00023235"/>
    </source>
</evidence>
<evidence type="ECO:0000259" key="7">
    <source>
        <dbReference type="PROSITE" id="PS50059"/>
    </source>
</evidence>
<evidence type="ECO:0000256" key="2">
    <source>
        <dbReference type="ARBA" id="ARBA00006577"/>
    </source>
</evidence>
<keyword evidence="4 5" id="KW-0413">Isomerase</keyword>
<evidence type="ECO:0000256" key="6">
    <source>
        <dbReference type="RuleBase" id="RU003915"/>
    </source>
</evidence>
<name>A0ABT1T6T1_9SPHI</name>
<proteinExistence type="inferred from homology"/>
<keyword evidence="3 5" id="KW-0697">Rotamase</keyword>
<sequence length="165" mass="17197">MKKYLFILSMVALGLSSCSKTETPPPFDPVAQAKLDDAAIKSYLAAHSNITATKDSSGLYYQVITEGTGSVITNASTVKVSYVGTTLQGAQFDANENYTTALSASTNIITGWKIGVPKIKGGGKILLIIPSALAYGPFGNGPIAPNSVIIFTITVKDVTPVIPAI</sequence>
<dbReference type="EC" id="5.2.1.8" evidence="6"/>
<keyword evidence="9" id="KW-1185">Reference proteome</keyword>
<dbReference type="SUPFAM" id="SSF54534">
    <property type="entry name" value="FKBP-like"/>
    <property type="match status" value="1"/>
</dbReference>
<comment type="similarity">
    <text evidence="2 6">Belongs to the FKBP-type PPIase family.</text>
</comment>
<dbReference type="PANTHER" id="PTHR43811">
    <property type="entry name" value="FKBP-TYPE PEPTIDYL-PROLYL CIS-TRANS ISOMERASE FKPA"/>
    <property type="match status" value="1"/>
</dbReference>
<evidence type="ECO:0000256" key="5">
    <source>
        <dbReference type="PROSITE-ProRule" id="PRU00277"/>
    </source>
</evidence>
<reference evidence="8 9" key="1">
    <citation type="submission" date="2022-07" db="EMBL/GenBank/DDBJ databases">
        <title>Mucilaginibacter sp. JC4.</title>
        <authorList>
            <person name="Le V."/>
            <person name="Ko S.-R."/>
            <person name="Ahn C.-Y."/>
            <person name="Oh H.-M."/>
        </authorList>
    </citation>
    <scope>NUCLEOTIDE SEQUENCE [LARGE SCALE GENOMIC DNA]</scope>
    <source>
        <strain evidence="8 9">JC4</strain>
    </source>
</reference>
<dbReference type="Gene3D" id="3.10.50.40">
    <property type="match status" value="1"/>
</dbReference>
<dbReference type="PANTHER" id="PTHR43811:SF19">
    <property type="entry name" value="39 KDA FK506-BINDING NUCLEAR PROTEIN"/>
    <property type="match status" value="1"/>
</dbReference>
<evidence type="ECO:0000256" key="3">
    <source>
        <dbReference type="ARBA" id="ARBA00023110"/>
    </source>
</evidence>
<organism evidence="8 9">
    <name type="scientific">Mucilaginibacter aquariorum</name>
    <dbReference type="NCBI Taxonomy" id="2967225"/>
    <lineage>
        <taxon>Bacteria</taxon>
        <taxon>Pseudomonadati</taxon>
        <taxon>Bacteroidota</taxon>
        <taxon>Sphingobacteriia</taxon>
        <taxon>Sphingobacteriales</taxon>
        <taxon>Sphingobacteriaceae</taxon>
        <taxon>Mucilaginibacter</taxon>
    </lineage>
</organism>
<dbReference type="PROSITE" id="PS50059">
    <property type="entry name" value="FKBP_PPIASE"/>
    <property type="match status" value="1"/>
</dbReference>
<evidence type="ECO:0000313" key="9">
    <source>
        <dbReference type="Proteomes" id="UP001204376"/>
    </source>
</evidence>
<dbReference type="PROSITE" id="PS51257">
    <property type="entry name" value="PROKAR_LIPOPROTEIN"/>
    <property type="match status" value="1"/>
</dbReference>
<dbReference type="Pfam" id="PF00254">
    <property type="entry name" value="FKBP_C"/>
    <property type="match status" value="1"/>
</dbReference>
<dbReference type="InterPro" id="IPR046357">
    <property type="entry name" value="PPIase_dom_sf"/>
</dbReference>
<dbReference type="Proteomes" id="UP001204376">
    <property type="component" value="Unassembled WGS sequence"/>
</dbReference>
<feature type="domain" description="PPIase FKBP-type" evidence="7">
    <location>
        <begin position="75"/>
        <end position="159"/>
    </location>
</feature>
<dbReference type="RefSeq" id="WP_256540527.1">
    <property type="nucleotide sequence ID" value="NZ_JANHOH010000007.1"/>
</dbReference>
<dbReference type="GO" id="GO:0003755">
    <property type="term" value="F:peptidyl-prolyl cis-trans isomerase activity"/>
    <property type="evidence" value="ECO:0007669"/>
    <property type="project" value="UniProtKB-EC"/>
</dbReference>
<dbReference type="EMBL" id="JANHOH010000007">
    <property type="protein sequence ID" value="MCQ6960344.1"/>
    <property type="molecule type" value="Genomic_DNA"/>
</dbReference>
<protein>
    <recommendedName>
        <fullName evidence="6">Peptidyl-prolyl cis-trans isomerase</fullName>
        <ecNumber evidence="6">5.2.1.8</ecNumber>
    </recommendedName>
</protein>
<comment type="catalytic activity">
    <reaction evidence="1 5 6">
        <text>[protein]-peptidylproline (omega=180) = [protein]-peptidylproline (omega=0)</text>
        <dbReference type="Rhea" id="RHEA:16237"/>
        <dbReference type="Rhea" id="RHEA-COMP:10747"/>
        <dbReference type="Rhea" id="RHEA-COMP:10748"/>
        <dbReference type="ChEBI" id="CHEBI:83833"/>
        <dbReference type="ChEBI" id="CHEBI:83834"/>
        <dbReference type="EC" id="5.2.1.8"/>
    </reaction>
</comment>
<evidence type="ECO:0000256" key="1">
    <source>
        <dbReference type="ARBA" id="ARBA00000971"/>
    </source>
</evidence>
<comment type="caution">
    <text evidence="8">The sequence shown here is derived from an EMBL/GenBank/DDBJ whole genome shotgun (WGS) entry which is preliminary data.</text>
</comment>
<evidence type="ECO:0000313" key="8">
    <source>
        <dbReference type="EMBL" id="MCQ6960344.1"/>
    </source>
</evidence>
<accession>A0ABT1T6T1</accession>
<dbReference type="InterPro" id="IPR001179">
    <property type="entry name" value="PPIase_FKBP_dom"/>
</dbReference>
<gene>
    <name evidence="8" type="ORF">NPE20_20355</name>
</gene>